<evidence type="ECO:0000313" key="7">
    <source>
        <dbReference type="EMBL" id="WFD34517.1"/>
    </source>
</evidence>
<dbReference type="AlphaFoldDB" id="A0AAF0ETY2"/>
<evidence type="ECO:0000313" key="8">
    <source>
        <dbReference type="Proteomes" id="UP001219933"/>
    </source>
</evidence>
<evidence type="ECO:0000256" key="4">
    <source>
        <dbReference type="ARBA" id="ARBA00023203"/>
    </source>
</evidence>
<dbReference type="Pfam" id="PF04062">
    <property type="entry name" value="P21-Arc"/>
    <property type="match status" value="1"/>
</dbReference>
<dbReference type="PANTHER" id="PTHR12391">
    <property type="entry name" value="ARP2/3 COMPLEX 21 KD SUBUNIT"/>
    <property type="match status" value="1"/>
</dbReference>
<reference evidence="7" key="1">
    <citation type="submission" date="2023-03" db="EMBL/GenBank/DDBJ databases">
        <title>Mating type loci evolution in Malassezia.</title>
        <authorList>
            <person name="Coelho M.A."/>
        </authorList>
    </citation>
    <scope>NUCLEOTIDE SEQUENCE</scope>
    <source>
        <strain evidence="7">CBS 11721</strain>
    </source>
</reference>
<evidence type="ECO:0000256" key="5">
    <source>
        <dbReference type="ARBA" id="ARBA00023212"/>
    </source>
</evidence>
<keyword evidence="5 6" id="KW-0206">Cytoskeleton</keyword>
<dbReference type="GO" id="GO:0030833">
    <property type="term" value="P:regulation of actin filament polymerization"/>
    <property type="evidence" value="ECO:0007669"/>
    <property type="project" value="InterPro"/>
</dbReference>
<organism evidence="7 8">
    <name type="scientific">Malassezia cuniculi</name>
    <dbReference type="NCBI Taxonomy" id="948313"/>
    <lineage>
        <taxon>Eukaryota</taxon>
        <taxon>Fungi</taxon>
        <taxon>Dikarya</taxon>
        <taxon>Basidiomycota</taxon>
        <taxon>Ustilaginomycotina</taxon>
        <taxon>Malasseziomycetes</taxon>
        <taxon>Malasseziales</taxon>
        <taxon>Malasseziaceae</taxon>
        <taxon>Malassezia</taxon>
    </lineage>
</organism>
<dbReference type="GO" id="GO:0005885">
    <property type="term" value="C:Arp2/3 protein complex"/>
    <property type="evidence" value="ECO:0007669"/>
    <property type="project" value="UniProtKB-UniRule"/>
</dbReference>
<accession>A0AAF0ETY2</accession>
<dbReference type="InterPro" id="IPR036753">
    <property type="entry name" value="ARPC3_sf"/>
</dbReference>
<keyword evidence="4 6" id="KW-0009">Actin-binding</keyword>
<keyword evidence="8" id="KW-1185">Reference proteome</keyword>
<comment type="similarity">
    <text evidence="2 6">Belongs to the ARPC3 family.</text>
</comment>
<dbReference type="EMBL" id="CP119878">
    <property type="protein sequence ID" value="WFD34517.1"/>
    <property type="molecule type" value="Genomic_DNA"/>
</dbReference>
<evidence type="ECO:0000256" key="1">
    <source>
        <dbReference type="ARBA" id="ARBA00004245"/>
    </source>
</evidence>
<evidence type="ECO:0000256" key="3">
    <source>
        <dbReference type="ARBA" id="ARBA00022490"/>
    </source>
</evidence>
<sequence>MPSYHSSYNEEPNVRLIASMSLLPLKALDPERMDIVDESIDLFRANTLFRNFEIKGPADRVRYVANEVLIYLILFISDCLTRIAASRPQWNKHEAQRQLASYAVDSFALPGDANFPLSSLYSAPESRADADTLRQYLTQARQETAMRLVEKIYDGDVPSRWWLAFTKRKL</sequence>
<evidence type="ECO:0000256" key="2">
    <source>
        <dbReference type="ARBA" id="ARBA00010856"/>
    </source>
</evidence>
<dbReference type="Proteomes" id="UP001219933">
    <property type="component" value="Chromosome 2"/>
</dbReference>
<dbReference type="Gene3D" id="1.10.1760.10">
    <property type="entry name" value="Actin-related protein 2/3 complex subunit 3"/>
    <property type="match status" value="1"/>
</dbReference>
<dbReference type="PIRSF" id="PIRSF016315">
    <property type="entry name" value="ARP2/3_P21-Arc"/>
    <property type="match status" value="1"/>
</dbReference>
<protein>
    <recommendedName>
        <fullName evidence="6">Actin-related protein 2/3 complex subunit 3</fullName>
    </recommendedName>
</protein>
<name>A0AAF0ETY2_9BASI</name>
<comment type="subunit">
    <text evidence="6">Component of the Arp2/3 complex.</text>
</comment>
<dbReference type="GO" id="GO:0003779">
    <property type="term" value="F:actin binding"/>
    <property type="evidence" value="ECO:0007669"/>
    <property type="project" value="UniProtKB-KW"/>
</dbReference>
<keyword evidence="3 6" id="KW-0963">Cytoplasm</keyword>
<proteinExistence type="inferred from homology"/>
<gene>
    <name evidence="7" type="primary">ARC18</name>
    <name evidence="7" type="ORF">MCUN1_001358</name>
</gene>
<dbReference type="SUPFAM" id="SSF69060">
    <property type="entry name" value="Arp2/3 complex 21 kDa subunit ARPC3"/>
    <property type="match status" value="1"/>
</dbReference>
<evidence type="ECO:0000256" key="6">
    <source>
        <dbReference type="PIRNR" id="PIRNR016315"/>
    </source>
</evidence>
<comment type="subcellular location">
    <subcellularLocation>
        <location evidence="1 6">Cytoplasm</location>
        <location evidence="1 6">Cytoskeleton</location>
    </subcellularLocation>
</comment>
<comment type="function">
    <text evidence="6">Functions as component of the Arp2/3 complex which is involved in regulation of actin polymerization and together with an activating nucleation-promoting factor (NPF) mediates the formation of branched actin networks.</text>
</comment>
<dbReference type="InterPro" id="IPR007204">
    <property type="entry name" value="ARPC3"/>
</dbReference>
<dbReference type="GO" id="GO:0034314">
    <property type="term" value="P:Arp2/3 complex-mediated actin nucleation"/>
    <property type="evidence" value="ECO:0007669"/>
    <property type="project" value="UniProtKB-UniRule"/>
</dbReference>